<dbReference type="PANTHER" id="PTHR10678">
    <property type="entry name" value="26S PROTEASOME NON-ATPASE REGULATORY SUBUNIT 11/COP9 SIGNALOSOME COMPLEX SUBUNIT 2"/>
    <property type="match status" value="1"/>
</dbReference>
<gene>
    <name evidence="1" type="ORF">JR316_006353</name>
</gene>
<dbReference type="Gene3D" id="1.25.40.570">
    <property type="match status" value="2"/>
</dbReference>
<reference evidence="1" key="1">
    <citation type="submission" date="2021-02" db="EMBL/GenBank/DDBJ databases">
        <title>Psilocybe cubensis genome.</title>
        <authorList>
            <person name="Mckernan K.J."/>
            <person name="Crawford S."/>
            <person name="Trippe A."/>
            <person name="Kane L.T."/>
            <person name="Mclaughlin S."/>
        </authorList>
    </citation>
    <scope>NUCLEOTIDE SEQUENCE [LARGE SCALE GENOMIC DNA]</scope>
    <source>
        <strain evidence="1">MGC-MH-2018</strain>
    </source>
</reference>
<proteinExistence type="predicted"/>
<sequence>MQSGILHAKGKDYCTVYSYFFQAFENLRAAGVKGPSANGGKVQDKEGGRGDGVLLNLSKDVNVLLTLKLANTYAQTRDVQSMHAVARAHRGRDLKEFGEVLREHRNELQSDPTIPTHLPELYEAFLKGSIKRVLESYSIVKIEYHAE</sequence>
<comment type="caution">
    <text evidence="1">The sequence shown here is derived from an EMBL/GenBank/DDBJ whole genome shotgun (WGS) entry which is preliminary data.</text>
</comment>
<protein>
    <submittedName>
        <fullName evidence="1">Uncharacterized protein</fullName>
    </submittedName>
</protein>
<dbReference type="AlphaFoldDB" id="A0A8H8CIK4"/>
<accession>A0A8H8CIK4</accession>
<dbReference type="InterPro" id="IPR050871">
    <property type="entry name" value="26S_Proteasome/COP9_Components"/>
</dbReference>
<evidence type="ECO:0000313" key="1">
    <source>
        <dbReference type="EMBL" id="KAG5167762.1"/>
    </source>
</evidence>
<name>A0A8H8CIK4_PSICU</name>
<dbReference type="EMBL" id="JAFIQS010000006">
    <property type="protein sequence ID" value="KAG5167762.1"/>
    <property type="molecule type" value="Genomic_DNA"/>
</dbReference>
<organism evidence="1">
    <name type="scientific">Psilocybe cubensis</name>
    <name type="common">Psychedelic mushroom</name>
    <name type="synonym">Stropharia cubensis</name>
    <dbReference type="NCBI Taxonomy" id="181762"/>
    <lineage>
        <taxon>Eukaryota</taxon>
        <taxon>Fungi</taxon>
        <taxon>Dikarya</taxon>
        <taxon>Basidiomycota</taxon>
        <taxon>Agaricomycotina</taxon>
        <taxon>Agaricomycetes</taxon>
        <taxon>Agaricomycetidae</taxon>
        <taxon>Agaricales</taxon>
        <taxon>Agaricineae</taxon>
        <taxon>Strophariaceae</taxon>
        <taxon>Psilocybe</taxon>
    </lineage>
</organism>